<sequence length="47" mass="5206">MANLERRSVLENTVKLAVVAPLLDLSGLFLPPFYISTEDSIEIEAET</sequence>
<organism evidence="1 2">
    <name type="scientific">Nostoc sphaeroides CCNUC1</name>
    <dbReference type="NCBI Taxonomy" id="2653204"/>
    <lineage>
        <taxon>Bacteria</taxon>
        <taxon>Bacillati</taxon>
        <taxon>Cyanobacteriota</taxon>
        <taxon>Cyanophyceae</taxon>
        <taxon>Nostocales</taxon>
        <taxon>Nostocaceae</taxon>
        <taxon>Nostoc</taxon>
    </lineage>
</organism>
<evidence type="ECO:0000313" key="1">
    <source>
        <dbReference type="EMBL" id="QFS50064.1"/>
    </source>
</evidence>
<dbReference type="EMBL" id="CP045227">
    <property type="protein sequence ID" value="QFS50064.1"/>
    <property type="molecule type" value="Genomic_DNA"/>
</dbReference>
<dbReference type="Proteomes" id="UP000326678">
    <property type="component" value="Chromosome Gxm2"/>
</dbReference>
<name>A0A5P8WBS6_9NOSO</name>
<gene>
    <name evidence="1" type="ORF">GXM_07558</name>
</gene>
<reference evidence="1 2" key="1">
    <citation type="submission" date="2019-10" db="EMBL/GenBank/DDBJ databases">
        <title>Genomic and transcriptomic insights into the perfect genentic adaptation of a filamentous nitrogen-fixing cyanobacterium to rice fields.</title>
        <authorList>
            <person name="Chen Z."/>
        </authorList>
    </citation>
    <scope>NUCLEOTIDE SEQUENCE [LARGE SCALE GENOMIC DNA]</scope>
    <source>
        <strain evidence="1">CCNUC1</strain>
    </source>
</reference>
<dbReference type="KEGG" id="nsh:GXM_07558"/>
<keyword evidence="2" id="KW-1185">Reference proteome</keyword>
<proteinExistence type="predicted"/>
<evidence type="ECO:0000313" key="2">
    <source>
        <dbReference type="Proteomes" id="UP000326678"/>
    </source>
</evidence>
<dbReference type="AlphaFoldDB" id="A0A5P8WBS6"/>
<protein>
    <submittedName>
        <fullName evidence="1">Type I restriction enzyme R protein N terminal domain protein</fullName>
    </submittedName>
</protein>
<accession>A0A5P8WBS6</accession>